<accession>A0A7J5DVC2</accession>
<protein>
    <submittedName>
        <fullName evidence="1">Uncharacterized protein</fullName>
    </submittedName>
</protein>
<name>A0A7J5DVC2_NOCSI</name>
<dbReference type="AlphaFoldDB" id="A0A7J5DVC2"/>
<sequence>MTRDELLTALAVERQDQTWWRHRPTTATPQTWTDDQFVDDDVTCARRRRELEQDWRDERREATG</sequence>
<gene>
    <name evidence="1" type="ORF">F9L07_19565</name>
</gene>
<comment type="caution">
    <text evidence="1">The sequence shown here is derived from an EMBL/GenBank/DDBJ whole genome shotgun (WGS) entry which is preliminary data.</text>
</comment>
<reference evidence="1 2" key="1">
    <citation type="submission" date="2019-09" db="EMBL/GenBank/DDBJ databases">
        <title>Pimelobacter sp. isolated from Paulinella.</title>
        <authorList>
            <person name="Jeong S.E."/>
        </authorList>
    </citation>
    <scope>NUCLEOTIDE SEQUENCE [LARGE SCALE GENOMIC DNA]</scope>
    <source>
        <strain evidence="1 2">Pch-N</strain>
    </source>
</reference>
<dbReference type="Proteomes" id="UP000449906">
    <property type="component" value="Unassembled WGS sequence"/>
</dbReference>
<evidence type="ECO:0000313" key="2">
    <source>
        <dbReference type="Proteomes" id="UP000449906"/>
    </source>
</evidence>
<organism evidence="1 2">
    <name type="scientific">Nocardioides simplex</name>
    <name type="common">Arthrobacter simplex</name>
    <dbReference type="NCBI Taxonomy" id="2045"/>
    <lineage>
        <taxon>Bacteria</taxon>
        <taxon>Bacillati</taxon>
        <taxon>Actinomycetota</taxon>
        <taxon>Actinomycetes</taxon>
        <taxon>Propionibacteriales</taxon>
        <taxon>Nocardioidaceae</taxon>
        <taxon>Pimelobacter</taxon>
    </lineage>
</organism>
<dbReference type="EMBL" id="WBVM01000002">
    <property type="protein sequence ID" value="KAB2809241.1"/>
    <property type="molecule type" value="Genomic_DNA"/>
</dbReference>
<dbReference type="RefSeq" id="WP_151581446.1">
    <property type="nucleotide sequence ID" value="NZ_WBVM01000002.1"/>
</dbReference>
<evidence type="ECO:0000313" key="1">
    <source>
        <dbReference type="EMBL" id="KAB2809241.1"/>
    </source>
</evidence>
<proteinExistence type="predicted"/>